<sequence length="405" mass="46396">MTSNRRPANYKPVLPIFTVIDARDYDNPPAKPSLMMKFRKVPTSFITSLHSATNFVTALPRRRLSWRSTDPVHIIDTEQEEGRLVVSQKKGVIMHQARLDTLPLELLVEIFMKLDWTDLLRARQTCTPLYQASTTKLIWKCFIDEFVAGAKVKPKLERPIELYTSAELERVFFQWTTVEPGWTTKGMKHARQRDIIGQEAAAFQLVEGGRWLLLATRTGSITYHDLDHPDIPERVLIPDQVEWHDTLGVSMDVDIDETEPVLTFNLALSVKRPKCHNAPGIVFGQIFRVHLEFHDGQQEHTLQFRQLVFFPLRRHGYISSLSLLGRFVAFYHMNLERNLPPRIVVIDWLDAVADEGDKSQWSPAGCPERVIYPGRHEGKIRLIPGNRLIVTSQSSASHPFGCTMS</sequence>
<accession>A0A067SHY6</accession>
<evidence type="ECO:0000313" key="2">
    <source>
        <dbReference type="EMBL" id="KDR66378.1"/>
    </source>
</evidence>
<dbReference type="SUPFAM" id="SSF81383">
    <property type="entry name" value="F-box domain"/>
    <property type="match status" value="1"/>
</dbReference>
<dbReference type="Proteomes" id="UP000027222">
    <property type="component" value="Unassembled WGS sequence"/>
</dbReference>
<keyword evidence="3" id="KW-1185">Reference proteome</keyword>
<evidence type="ECO:0000313" key="3">
    <source>
        <dbReference type="Proteomes" id="UP000027222"/>
    </source>
</evidence>
<dbReference type="HOGENOM" id="CLU_679796_0_0_1"/>
<dbReference type="OrthoDB" id="3068592at2759"/>
<dbReference type="SMART" id="SM00256">
    <property type="entry name" value="FBOX"/>
    <property type="match status" value="1"/>
</dbReference>
<dbReference type="InterPro" id="IPR001810">
    <property type="entry name" value="F-box_dom"/>
</dbReference>
<dbReference type="InterPro" id="IPR036047">
    <property type="entry name" value="F-box-like_dom_sf"/>
</dbReference>
<dbReference type="Pfam" id="PF12937">
    <property type="entry name" value="F-box-like"/>
    <property type="match status" value="1"/>
</dbReference>
<reference evidence="3" key="1">
    <citation type="journal article" date="2014" name="Proc. Natl. Acad. Sci. U.S.A.">
        <title>Extensive sampling of basidiomycete genomes demonstrates inadequacy of the white-rot/brown-rot paradigm for wood decay fungi.</title>
        <authorList>
            <person name="Riley R."/>
            <person name="Salamov A.A."/>
            <person name="Brown D.W."/>
            <person name="Nagy L.G."/>
            <person name="Floudas D."/>
            <person name="Held B.W."/>
            <person name="Levasseur A."/>
            <person name="Lombard V."/>
            <person name="Morin E."/>
            <person name="Otillar R."/>
            <person name="Lindquist E.A."/>
            <person name="Sun H."/>
            <person name="LaButti K.M."/>
            <person name="Schmutz J."/>
            <person name="Jabbour D."/>
            <person name="Luo H."/>
            <person name="Baker S.E."/>
            <person name="Pisabarro A.G."/>
            <person name="Walton J.D."/>
            <person name="Blanchette R.A."/>
            <person name="Henrissat B."/>
            <person name="Martin F."/>
            <person name="Cullen D."/>
            <person name="Hibbett D.S."/>
            <person name="Grigoriev I.V."/>
        </authorList>
    </citation>
    <scope>NUCLEOTIDE SEQUENCE [LARGE SCALE GENOMIC DNA]</scope>
    <source>
        <strain evidence="3">CBS 339.88</strain>
    </source>
</reference>
<proteinExistence type="predicted"/>
<gene>
    <name evidence="2" type="ORF">GALMADRAFT_1158987</name>
</gene>
<dbReference type="PROSITE" id="PS50181">
    <property type="entry name" value="FBOX"/>
    <property type="match status" value="1"/>
</dbReference>
<evidence type="ECO:0000259" key="1">
    <source>
        <dbReference type="PROSITE" id="PS50181"/>
    </source>
</evidence>
<organism evidence="2 3">
    <name type="scientific">Galerina marginata (strain CBS 339.88)</name>
    <dbReference type="NCBI Taxonomy" id="685588"/>
    <lineage>
        <taxon>Eukaryota</taxon>
        <taxon>Fungi</taxon>
        <taxon>Dikarya</taxon>
        <taxon>Basidiomycota</taxon>
        <taxon>Agaricomycotina</taxon>
        <taxon>Agaricomycetes</taxon>
        <taxon>Agaricomycetidae</taxon>
        <taxon>Agaricales</taxon>
        <taxon>Agaricineae</taxon>
        <taxon>Strophariaceae</taxon>
        <taxon>Galerina</taxon>
    </lineage>
</organism>
<name>A0A067SHY6_GALM3</name>
<protein>
    <recommendedName>
        <fullName evidence="1">F-box domain-containing protein</fullName>
    </recommendedName>
</protein>
<dbReference type="EMBL" id="KL142424">
    <property type="protein sequence ID" value="KDR66378.1"/>
    <property type="molecule type" value="Genomic_DNA"/>
</dbReference>
<dbReference type="AlphaFoldDB" id="A0A067SHY6"/>
<feature type="domain" description="F-box" evidence="1">
    <location>
        <begin position="96"/>
        <end position="142"/>
    </location>
</feature>
<dbReference type="Gene3D" id="1.20.1280.50">
    <property type="match status" value="1"/>
</dbReference>